<evidence type="ECO:0000313" key="3">
    <source>
        <dbReference type="Proteomes" id="UP000735302"/>
    </source>
</evidence>
<gene>
    <name evidence="2" type="ORF">PoB_001073700</name>
</gene>
<dbReference type="EMBL" id="BLXT01001286">
    <property type="protein sequence ID" value="GFN84231.1"/>
    <property type="molecule type" value="Genomic_DNA"/>
</dbReference>
<comment type="caution">
    <text evidence="2">The sequence shown here is derived from an EMBL/GenBank/DDBJ whole genome shotgun (WGS) entry which is preliminary data.</text>
</comment>
<name>A0AAV3YQ23_9GAST</name>
<keyword evidence="3" id="KW-1185">Reference proteome</keyword>
<feature type="region of interest" description="Disordered" evidence="1">
    <location>
        <begin position="83"/>
        <end position="119"/>
    </location>
</feature>
<feature type="compositionally biased region" description="Polar residues" evidence="1">
    <location>
        <begin position="92"/>
        <end position="108"/>
    </location>
</feature>
<feature type="compositionally biased region" description="Pro residues" evidence="1">
    <location>
        <begin position="110"/>
        <end position="119"/>
    </location>
</feature>
<dbReference type="AlphaFoldDB" id="A0AAV3YQ23"/>
<sequence>MRRAAQLKKLCMDFTVIDLGTANGQRMLTQKEDSGNLLRLNRVMQLNIQGCLTLRHTELRTVLIKRGVHIVLAQETLLGKKREYSLPGKHTAASQPSLGKTSGRQSETYRPPPRLMSRE</sequence>
<accession>A0AAV3YQ23</accession>
<protein>
    <submittedName>
        <fullName evidence="2">Uncharacterized protein</fullName>
    </submittedName>
</protein>
<reference evidence="2 3" key="1">
    <citation type="journal article" date="2021" name="Elife">
        <title>Chloroplast acquisition without the gene transfer in kleptoplastic sea slugs, Plakobranchus ocellatus.</title>
        <authorList>
            <person name="Maeda T."/>
            <person name="Takahashi S."/>
            <person name="Yoshida T."/>
            <person name="Shimamura S."/>
            <person name="Takaki Y."/>
            <person name="Nagai Y."/>
            <person name="Toyoda A."/>
            <person name="Suzuki Y."/>
            <person name="Arimoto A."/>
            <person name="Ishii H."/>
            <person name="Satoh N."/>
            <person name="Nishiyama T."/>
            <person name="Hasebe M."/>
            <person name="Maruyama T."/>
            <person name="Minagawa J."/>
            <person name="Obokata J."/>
            <person name="Shigenobu S."/>
        </authorList>
    </citation>
    <scope>NUCLEOTIDE SEQUENCE [LARGE SCALE GENOMIC DNA]</scope>
</reference>
<dbReference type="Proteomes" id="UP000735302">
    <property type="component" value="Unassembled WGS sequence"/>
</dbReference>
<proteinExistence type="predicted"/>
<organism evidence="2 3">
    <name type="scientific">Plakobranchus ocellatus</name>
    <dbReference type="NCBI Taxonomy" id="259542"/>
    <lineage>
        <taxon>Eukaryota</taxon>
        <taxon>Metazoa</taxon>
        <taxon>Spiralia</taxon>
        <taxon>Lophotrochozoa</taxon>
        <taxon>Mollusca</taxon>
        <taxon>Gastropoda</taxon>
        <taxon>Heterobranchia</taxon>
        <taxon>Euthyneura</taxon>
        <taxon>Panpulmonata</taxon>
        <taxon>Sacoglossa</taxon>
        <taxon>Placobranchoidea</taxon>
        <taxon>Plakobranchidae</taxon>
        <taxon>Plakobranchus</taxon>
    </lineage>
</organism>
<evidence type="ECO:0000313" key="2">
    <source>
        <dbReference type="EMBL" id="GFN84231.1"/>
    </source>
</evidence>
<evidence type="ECO:0000256" key="1">
    <source>
        <dbReference type="SAM" id="MobiDB-lite"/>
    </source>
</evidence>